<sequence length="1375" mass="149715">MDALTEALRTAHSPNADEAVRAYALRYLEEFKHSDNSGDWAFNTLRTPDSPGEARHFALQCLASLLQSRWKAWNEEVRRQFRVAVMEVVASTGAGRNEEVYLRERIALLVSKIGEEEYPVRWPELLRELADIWEGAGAGSPAPPIIALMALKNLAEDCVDSDFNNLLPTARRTEILRALNLELGVLLPRLYSLMARTYEGRTQQMGGNGGEGGGATEVLRAALQTLKRFVVWTPPDLLMLQPSMNFLDVFACLMAEPATRLEALECVRDLGGRRFENMEHVKAYAEKLEGATRALIPQSEAWQCLVFGETLCHTWSLFVNANLEKWVGEDTAVTTVGTGEFRLLARCLEVMAELLRLPSYRASVALMGGWAVAVKQEKLKGLGLVEPWLPLVMTAYCEKSVKLCYDEAAGAFPENPVADEEFIDQEEYLALLSTLKANAMTLVRTVAELYPSQAVVFLKERLSSLLQRFGTPEAVAGVSAGAGTGVGTAGVGSTGGVGGAGGGAGGGITVQSEAYRQFEGLANPLDRILGGIPEPQQGKEEDVALLQSVSWLLSMLLGWQVTDPLLLYCQCLLLEGFKRFYRYLDQQLWAVLELLFQHMEYRDPALVGKTFSSPTQLMKHLSPEAIQVRRRGSNTLTEICNTVPDIVVPYLGELCTRCRALLLKGEVSDAQRPMVVEMLVVVANALGDSQQRMTFIAELVSDSEAYWESPTTSMSLSSVPAFLELFGVRPGAQGGSEIPKSSADWDKAYDQTHALLGVLNTFLGVTRRLKVPQQDDISSKDPALAEIARVLICDPLSLEELAQINPFVPVWVRILPNLLALLRVLHGMWAPDVRRGLLAHPDLRHLLSLNDDEVLARVKAGGTRPPQQNVAPGGNQCRKWPTWLNQVRQSAYQLLEKACHHKVIYYHPETLLAMRETVLGPLVWMEHRHVPWLIKNFLEPYIVHCPGPLFATHLPPIVGPFFSHMLVRCSVTWGGAGGGELEHLREGGTLVLAEDAVSVEDYETILDKLRREVTRAYVEALQAALALRGGMIQALVESNKAVHHQQQTAKAAHAWAGKTNGGGGEGGEGGAEGRPGGGGGSGGGEGSIGNVGPGGRRAVSPPCTAVKDFVQALTRFLVVESDVCAVPLFLSVMGALCWQDQHSCRRAVHVGQRMMEVGGKEAKLHSAFGRELFRELVTAVLAEQAWVLGMQNDLVALACEIYRTLVIGENGTGGGGEERPTSASAASALLPSPASTGSAGKLSRVPPRRTAQVVCDLPRQVLLGLPGLTPEMVGEMEAKMLRTHQSKEQREILKETLWMVTGANKGGGEARKAKKEGKKGGKGKDDGGEDGGRNRSGSVEMNELQARLIRRGQALQAEREEVDLCAASVANLFGE</sequence>
<dbReference type="GO" id="GO:0031267">
    <property type="term" value="F:small GTPase binding"/>
    <property type="evidence" value="ECO:0007669"/>
    <property type="project" value="InterPro"/>
</dbReference>
<accession>W7T523</accession>
<dbReference type="GO" id="GO:0005737">
    <property type="term" value="C:cytoplasm"/>
    <property type="evidence" value="ECO:0007669"/>
    <property type="project" value="TreeGrafter"/>
</dbReference>
<feature type="region of interest" description="Disordered" evidence="2">
    <location>
        <begin position="1052"/>
        <end position="1096"/>
    </location>
</feature>
<feature type="compositionally biased region" description="Basic and acidic residues" evidence="2">
    <location>
        <begin position="1318"/>
        <end position="1333"/>
    </location>
</feature>
<dbReference type="OrthoDB" id="2215036at2759"/>
<feature type="region of interest" description="Disordered" evidence="2">
    <location>
        <begin position="1212"/>
        <end position="1247"/>
    </location>
</feature>
<dbReference type="Pfam" id="PF03810">
    <property type="entry name" value="IBN_N"/>
    <property type="match status" value="1"/>
</dbReference>
<feature type="compositionally biased region" description="Low complexity" evidence="2">
    <location>
        <begin position="1221"/>
        <end position="1239"/>
    </location>
</feature>
<dbReference type="InterPro" id="IPR011989">
    <property type="entry name" value="ARM-like"/>
</dbReference>
<dbReference type="PANTHER" id="PTHR11223:SF3">
    <property type="entry name" value="EXPORTIN-5"/>
    <property type="match status" value="1"/>
</dbReference>
<feature type="region of interest" description="Disordered" evidence="2">
    <location>
        <begin position="1303"/>
        <end position="1342"/>
    </location>
</feature>
<evidence type="ECO:0000256" key="1">
    <source>
        <dbReference type="ARBA" id="ARBA00009466"/>
    </source>
</evidence>
<dbReference type="Pfam" id="PF08389">
    <property type="entry name" value="Xpo1"/>
    <property type="match status" value="1"/>
</dbReference>
<dbReference type="Proteomes" id="UP000019335">
    <property type="component" value="Unassembled WGS sequence"/>
</dbReference>
<dbReference type="EMBL" id="AZIL01002277">
    <property type="protein sequence ID" value="EWM22115.1"/>
    <property type="molecule type" value="Genomic_DNA"/>
</dbReference>
<evidence type="ECO:0000313" key="4">
    <source>
        <dbReference type="EMBL" id="EWM22115.1"/>
    </source>
</evidence>
<dbReference type="GO" id="GO:0006611">
    <property type="term" value="P:protein export from nucleus"/>
    <property type="evidence" value="ECO:0007669"/>
    <property type="project" value="InterPro"/>
</dbReference>
<dbReference type="GO" id="GO:0005634">
    <property type="term" value="C:nucleus"/>
    <property type="evidence" value="ECO:0007669"/>
    <property type="project" value="TreeGrafter"/>
</dbReference>
<gene>
    <name evidence="4" type="ORF">Naga_100060g32</name>
</gene>
<dbReference type="PROSITE" id="PS50166">
    <property type="entry name" value="IMPORTIN_B_NT"/>
    <property type="match status" value="1"/>
</dbReference>
<dbReference type="Pfam" id="PF19273">
    <property type="entry name" value="Exportin-5"/>
    <property type="match status" value="1"/>
</dbReference>
<dbReference type="InterPro" id="IPR045065">
    <property type="entry name" value="XPO1/5"/>
</dbReference>
<dbReference type="InterPro" id="IPR013598">
    <property type="entry name" value="Exportin-1/Importin-b-like"/>
</dbReference>
<evidence type="ECO:0000256" key="2">
    <source>
        <dbReference type="SAM" id="MobiDB-lite"/>
    </source>
</evidence>
<keyword evidence="5" id="KW-1185">Reference proteome</keyword>
<dbReference type="GO" id="GO:0006405">
    <property type="term" value="P:RNA export from nucleus"/>
    <property type="evidence" value="ECO:0007669"/>
    <property type="project" value="TreeGrafter"/>
</dbReference>
<dbReference type="GO" id="GO:0003723">
    <property type="term" value="F:RNA binding"/>
    <property type="evidence" value="ECO:0007669"/>
    <property type="project" value="TreeGrafter"/>
</dbReference>
<organism evidence="4 5">
    <name type="scientific">Nannochloropsis gaditana</name>
    <dbReference type="NCBI Taxonomy" id="72520"/>
    <lineage>
        <taxon>Eukaryota</taxon>
        <taxon>Sar</taxon>
        <taxon>Stramenopiles</taxon>
        <taxon>Ochrophyta</taxon>
        <taxon>Eustigmatophyceae</taxon>
        <taxon>Eustigmatales</taxon>
        <taxon>Monodopsidaceae</taxon>
        <taxon>Nannochloropsis</taxon>
    </lineage>
</organism>
<dbReference type="InterPro" id="IPR045478">
    <property type="entry name" value="Exportin-5_C"/>
</dbReference>
<dbReference type="PANTHER" id="PTHR11223">
    <property type="entry name" value="EXPORTIN 1/5"/>
    <property type="match status" value="1"/>
</dbReference>
<comment type="caution">
    <text evidence="4">The sequence shown here is derived from an EMBL/GenBank/DDBJ whole genome shotgun (WGS) entry which is preliminary data.</text>
</comment>
<dbReference type="GO" id="GO:0005049">
    <property type="term" value="F:nuclear export signal receptor activity"/>
    <property type="evidence" value="ECO:0007669"/>
    <property type="project" value="InterPro"/>
</dbReference>
<name>W7T523_9STRA</name>
<feature type="compositionally biased region" description="Gly residues" evidence="2">
    <location>
        <begin position="1059"/>
        <end position="1095"/>
    </location>
</feature>
<proteinExistence type="inferred from homology"/>
<evidence type="ECO:0000313" key="5">
    <source>
        <dbReference type="Proteomes" id="UP000019335"/>
    </source>
</evidence>
<evidence type="ECO:0000259" key="3">
    <source>
        <dbReference type="PROSITE" id="PS50166"/>
    </source>
</evidence>
<dbReference type="GO" id="GO:0042565">
    <property type="term" value="C:RNA nuclear export complex"/>
    <property type="evidence" value="ECO:0007669"/>
    <property type="project" value="TreeGrafter"/>
</dbReference>
<dbReference type="InterPro" id="IPR001494">
    <property type="entry name" value="Importin-beta_N"/>
</dbReference>
<comment type="similarity">
    <text evidence="1">Belongs to the exportin family.</text>
</comment>
<dbReference type="InterPro" id="IPR016024">
    <property type="entry name" value="ARM-type_fold"/>
</dbReference>
<reference evidence="4 5" key="1">
    <citation type="journal article" date="2014" name="Mol. Plant">
        <title>Chromosome Scale Genome Assembly and Transcriptome Profiling of Nannochloropsis gaditana in Nitrogen Depletion.</title>
        <authorList>
            <person name="Corteggiani Carpinelli E."/>
            <person name="Telatin A."/>
            <person name="Vitulo N."/>
            <person name="Forcato C."/>
            <person name="D'Angelo M."/>
            <person name="Schiavon R."/>
            <person name="Vezzi A."/>
            <person name="Giacometti G.M."/>
            <person name="Morosinotto T."/>
            <person name="Valle G."/>
        </authorList>
    </citation>
    <scope>NUCLEOTIDE SEQUENCE [LARGE SCALE GENOMIC DNA]</scope>
    <source>
        <strain evidence="4 5">B-31</strain>
    </source>
</reference>
<protein>
    <submittedName>
        <fullName evidence="4">Exportin-5</fullName>
    </submittedName>
</protein>
<dbReference type="SUPFAM" id="SSF48371">
    <property type="entry name" value="ARM repeat"/>
    <property type="match status" value="1"/>
</dbReference>
<dbReference type="Gene3D" id="1.25.10.10">
    <property type="entry name" value="Leucine-rich Repeat Variant"/>
    <property type="match status" value="1"/>
</dbReference>
<feature type="domain" description="Importin N-terminal" evidence="3">
    <location>
        <begin position="24"/>
        <end position="91"/>
    </location>
</feature>